<reference evidence="2" key="1">
    <citation type="journal article" date="2015" name="Genome Announc.">
        <title>High-Quality Draft Genome Sequence of Desulfovibrio carbinoliphilus FW-101-2B, an Organic Acid-Oxidizing Sulfate-Reducing Bacterium Isolated from Uranium(VI)-Contaminated Groundwater.</title>
        <authorList>
            <person name="Ramsay B.D."/>
            <person name="Hwang C."/>
            <person name="Woo H.L."/>
            <person name="Carroll S.L."/>
            <person name="Lucas S."/>
            <person name="Han J."/>
            <person name="Lapidus A.L."/>
            <person name="Cheng J.F."/>
            <person name="Goodwin L.A."/>
            <person name="Pitluck S."/>
            <person name="Peters L."/>
            <person name="Chertkov O."/>
            <person name="Held B."/>
            <person name="Detter J.C."/>
            <person name="Han C.S."/>
            <person name="Tapia R."/>
            <person name="Land M.L."/>
            <person name="Hauser L.J."/>
            <person name="Kyrpides N.C."/>
            <person name="Ivanova N.N."/>
            <person name="Mikhailova N."/>
            <person name="Pagani I."/>
            <person name="Woyke T."/>
            <person name="Arkin A.P."/>
            <person name="Dehal P."/>
            <person name="Chivian D."/>
            <person name="Criddle C.S."/>
            <person name="Wu W."/>
            <person name="Chakraborty R."/>
            <person name="Hazen T.C."/>
            <person name="Fields M.W."/>
        </authorList>
    </citation>
    <scope>NUCLEOTIDE SEQUENCE [LARGE SCALE GENOMIC DNA]</scope>
    <source>
        <strain evidence="2">FW-101-2B</strain>
    </source>
</reference>
<evidence type="ECO:0000313" key="2">
    <source>
        <dbReference type="Proteomes" id="UP000004662"/>
    </source>
</evidence>
<name>G7QBB1_9BACT</name>
<gene>
    <name evidence="1" type="ORF">DFW101_3335</name>
</gene>
<keyword evidence="2" id="KW-1185">Reference proteome</keyword>
<dbReference type="OrthoDB" id="5459009at2"/>
<dbReference type="HOGENOM" id="CLU_154430_0_0_7"/>
<dbReference type="Proteomes" id="UP000004662">
    <property type="component" value="Chromosome"/>
</dbReference>
<sequence length="131" mass="13923">MEKRKVPKAAFDIVATAARHIRELEAKALGALHEAGDTAAHREGLTRKCLLLEALPEEAAGALKDASGASGPVDAADVAAFAAGLESFAHRAGQALSLESVFFMGALLYPEDYQEGQPNDLERFLDRFEAA</sequence>
<protein>
    <submittedName>
        <fullName evidence="1">Uncharacterized protein</fullName>
    </submittedName>
</protein>
<dbReference type="RefSeq" id="WP_009182665.1">
    <property type="nucleotide sequence ID" value="NZ_CM001368.1"/>
</dbReference>
<dbReference type="eggNOG" id="ENOG5034414">
    <property type="taxonomic scope" value="Bacteria"/>
</dbReference>
<dbReference type="EMBL" id="CM001368">
    <property type="protein sequence ID" value="EHJ49334.1"/>
    <property type="molecule type" value="Genomic_DNA"/>
</dbReference>
<dbReference type="STRING" id="694327.DFW101_3335"/>
<organism evidence="1 2">
    <name type="scientific">Solidesulfovibrio carbinoliphilus subsp. oakridgensis</name>
    <dbReference type="NCBI Taxonomy" id="694327"/>
    <lineage>
        <taxon>Bacteria</taxon>
        <taxon>Pseudomonadati</taxon>
        <taxon>Thermodesulfobacteriota</taxon>
        <taxon>Desulfovibrionia</taxon>
        <taxon>Desulfovibrionales</taxon>
        <taxon>Desulfovibrionaceae</taxon>
        <taxon>Solidesulfovibrio</taxon>
    </lineage>
</organism>
<accession>G7QBB1</accession>
<dbReference type="AlphaFoldDB" id="G7QBB1"/>
<evidence type="ECO:0000313" key="1">
    <source>
        <dbReference type="EMBL" id="EHJ49334.1"/>
    </source>
</evidence>
<proteinExistence type="predicted"/>